<dbReference type="Proteomes" id="UP001195196">
    <property type="component" value="Unassembled WGS sequence"/>
</dbReference>
<dbReference type="Pfam" id="PF04402">
    <property type="entry name" value="SIMPL"/>
    <property type="match status" value="1"/>
</dbReference>
<reference evidence="1" key="1">
    <citation type="submission" date="2021-02" db="EMBL/GenBank/DDBJ databases">
        <title>Taxonomy, biology and ecology of Rhodococcus bacteria occurring in California pistachio and other woody hosts as revealed by genome sequence analyses.</title>
        <authorList>
            <person name="Riely B."/>
            <person name="Gai Y."/>
        </authorList>
    </citation>
    <scope>NUCLEOTIDE SEQUENCE</scope>
    <source>
        <strain evidence="1">BP-295</strain>
    </source>
</reference>
<dbReference type="RefSeq" id="WP_204717604.1">
    <property type="nucleotide sequence ID" value="NZ_JAFFGU010000002.1"/>
</dbReference>
<accession>A0AAW4G1V9</accession>
<protein>
    <submittedName>
        <fullName evidence="1">SIMPL domain-containing protein</fullName>
    </submittedName>
</protein>
<gene>
    <name evidence="1" type="ORF">JTZ10_05400</name>
</gene>
<evidence type="ECO:0000313" key="1">
    <source>
        <dbReference type="EMBL" id="MBM7277190.1"/>
    </source>
</evidence>
<name>A0AAW4G1V9_GORRU</name>
<organism evidence="1 2">
    <name type="scientific">Gordonia rubripertincta</name>
    <name type="common">Rhodococcus corallinus</name>
    <dbReference type="NCBI Taxonomy" id="36822"/>
    <lineage>
        <taxon>Bacteria</taxon>
        <taxon>Bacillati</taxon>
        <taxon>Actinomycetota</taxon>
        <taxon>Actinomycetes</taxon>
        <taxon>Mycobacteriales</taxon>
        <taxon>Gordoniaceae</taxon>
        <taxon>Gordonia</taxon>
    </lineage>
</organism>
<proteinExistence type="predicted"/>
<sequence>MTDLEIVVRGNARGRYAPERGVIDLAVHLEGPVKAAVYEAAVGLHSRITGALGELESAGAVNRWTAESVRVYSSRAYSRDGEPRDLMYNTRIRLDAEFVDFEKLSEFIDAWSGEEGVAVENVRWDVHETSRRAHERELRREAVEDAIAKAQAYSDAVGRGPVIPTLLSDPGMVDHAPSPRGRVMSAAIPGSAPSPSLELRADDIEIRVAVDARFRAE</sequence>
<comment type="caution">
    <text evidence="1">The sequence shown here is derived from an EMBL/GenBank/DDBJ whole genome shotgun (WGS) entry which is preliminary data.</text>
</comment>
<dbReference type="AlphaFoldDB" id="A0AAW4G1V9"/>
<dbReference type="InterPro" id="IPR007497">
    <property type="entry name" value="SIMPL/DUF541"/>
</dbReference>
<evidence type="ECO:0000313" key="2">
    <source>
        <dbReference type="Proteomes" id="UP001195196"/>
    </source>
</evidence>
<dbReference type="EMBL" id="JAFFGU010000002">
    <property type="protein sequence ID" value="MBM7277190.1"/>
    <property type="molecule type" value="Genomic_DNA"/>
</dbReference>
<dbReference type="Gene3D" id="3.30.110.170">
    <property type="entry name" value="Protein of unknown function (DUF541), domain 1"/>
    <property type="match status" value="1"/>
</dbReference>
<dbReference type="Gene3D" id="3.30.70.2970">
    <property type="entry name" value="Protein of unknown function (DUF541), domain 2"/>
    <property type="match status" value="1"/>
</dbReference>